<dbReference type="Pfam" id="PF14432">
    <property type="entry name" value="DYW_deaminase"/>
    <property type="match status" value="1"/>
</dbReference>
<feature type="region of interest" description="Disordered" evidence="5">
    <location>
        <begin position="119"/>
        <end position="195"/>
    </location>
</feature>
<accession>A0A1U7ZFA6</accession>
<gene>
    <name evidence="7" type="primary">LOC104593962</name>
</gene>
<evidence type="ECO:0000313" key="6">
    <source>
        <dbReference type="Proteomes" id="UP000189703"/>
    </source>
</evidence>
<evidence type="ECO:0000256" key="3">
    <source>
        <dbReference type="ARBA" id="ARBA00022946"/>
    </source>
</evidence>
<dbReference type="GeneID" id="104593962"/>
<dbReference type="OMA" id="NGFYEPK"/>
<feature type="compositionally biased region" description="Polar residues" evidence="5">
    <location>
        <begin position="297"/>
        <end position="317"/>
    </location>
</feature>
<dbReference type="GO" id="GO:0003723">
    <property type="term" value="F:RNA binding"/>
    <property type="evidence" value="ECO:0007669"/>
    <property type="project" value="InterPro"/>
</dbReference>
<feature type="compositionally biased region" description="Polar residues" evidence="5">
    <location>
        <begin position="256"/>
        <end position="270"/>
    </location>
</feature>
<evidence type="ECO:0000256" key="5">
    <source>
        <dbReference type="SAM" id="MobiDB-lite"/>
    </source>
</evidence>
<evidence type="ECO:0000313" key="7">
    <source>
        <dbReference type="RefSeq" id="XP_010252388.1"/>
    </source>
</evidence>
<dbReference type="GO" id="GO:0008270">
    <property type="term" value="F:zinc ion binding"/>
    <property type="evidence" value="ECO:0007669"/>
    <property type="project" value="InterPro"/>
</dbReference>
<dbReference type="PANTHER" id="PTHR47926">
    <property type="entry name" value="PENTATRICOPEPTIDE REPEAT-CONTAINING PROTEIN"/>
    <property type="match status" value="1"/>
</dbReference>
<dbReference type="NCBIfam" id="TIGR00756">
    <property type="entry name" value="PPR"/>
    <property type="match status" value="1"/>
</dbReference>
<dbReference type="PANTHER" id="PTHR47926:SF388">
    <property type="entry name" value="DYW DOMAIN-CONTAINING PROTEIN"/>
    <property type="match status" value="1"/>
</dbReference>
<dbReference type="AlphaFoldDB" id="A0A1U7ZFA6"/>
<dbReference type="OrthoDB" id="1932290at2759"/>
<evidence type="ECO:0000256" key="2">
    <source>
        <dbReference type="ARBA" id="ARBA00022737"/>
    </source>
</evidence>
<dbReference type="eggNOG" id="KOG4197">
    <property type="taxonomic scope" value="Eukaryota"/>
</dbReference>
<dbReference type="FunFam" id="1.25.40.10:FF:000503">
    <property type="entry name" value="Pentatricopeptide repeat-containing protein, mitochondrial"/>
    <property type="match status" value="1"/>
</dbReference>
<keyword evidence="4" id="KW-0496">Mitochondrion</keyword>
<evidence type="ECO:0000256" key="4">
    <source>
        <dbReference type="ARBA" id="ARBA00023128"/>
    </source>
</evidence>
<dbReference type="FunCoup" id="A0A1U7ZFA6">
    <property type="interactions" value="897"/>
</dbReference>
<dbReference type="RefSeq" id="XP_010252388.1">
    <property type="nucleotide sequence ID" value="XM_010254086.2"/>
</dbReference>
<dbReference type="InterPro" id="IPR046960">
    <property type="entry name" value="PPR_At4g14850-like_plant"/>
</dbReference>
<protein>
    <submittedName>
        <fullName evidence="7">Pentatricopeptide repeat-containing protein At4g32450, mitochondrial-like</fullName>
    </submittedName>
</protein>
<sequence length="732" mass="82309">MSRKRSVLRAVKSVATTLSKVHSSSHLQLSSSNGFVDSIKTLPLVKQISTNATEIADFQAEHHGTRESANAVGFQHKFTGYGSFRETSFDYHSSANGFYGDGSREFQQGSDGFYKETQKPREFQQNPSSGGSHGRNPSWVQSNVNEYYGEKPSHNLDGSYRECPGGVYGENHGQNPNGFYRENPREEEFQPNPVEQNKNFNGFYRKDFQQLATNPTGFYSKSSNTLQQGPSGYYGQNNYQQNLHGSRREDVRETQQKPTGFYQGSPSTYQGSGGPSYRSDFGGCQQGPSGYYRQSVGEHQQSSSGFQGETTNLQGVNSLKPEGGSVETAESSQYSGTIEELDDLCREGKMKGAVEVLGLLEKQHINVDLERYLQLIQTCGEFKALQEAKVVHEHLTRSWGHVKVSINNKILEMYSKCGSMSNAYELFEKMQERNLTSWDTMIFWLAKNGLGEDAIDMFTRFKEAGLKPDGQMFIGVFYACGVLGDIDEGMLHFESMSKDYGIMPSMDHYVSVVEMLGSTGYLDEAMEFIEKMPLEPSIDVWETLMNLSRVHGHMELGDHCAELVGHLDPSRMTDELKVGLVPIKPSDLAEEKEKKKLSAQNLLEVRSRVHEYRAGDTSHPEKDKIYALLKGMATQMRESGYIPETRFVLHDIDQESKEDALLAHSERLAVAYGLISSAARSQIRIIKNLRVCGDCHSALKIMSKLVGREFIIRDAKRFHHFKDGLCSCRDFW</sequence>
<dbReference type="Pfam" id="PF01535">
    <property type="entry name" value="PPR"/>
    <property type="match status" value="3"/>
</dbReference>
<name>A0A1U7ZFA6_NELNU</name>
<dbReference type="STRING" id="4432.A0A1U7ZFA6"/>
<dbReference type="PROSITE" id="PS51375">
    <property type="entry name" value="PPR"/>
    <property type="match status" value="1"/>
</dbReference>
<keyword evidence="2" id="KW-0677">Repeat</keyword>
<dbReference type="InterPro" id="IPR011990">
    <property type="entry name" value="TPR-like_helical_dom_sf"/>
</dbReference>
<feature type="compositionally biased region" description="Basic and acidic residues" evidence="5">
    <location>
        <begin position="246"/>
        <end position="255"/>
    </location>
</feature>
<feature type="region of interest" description="Disordered" evidence="5">
    <location>
        <begin position="214"/>
        <end position="334"/>
    </location>
</feature>
<keyword evidence="6" id="KW-1185">Reference proteome</keyword>
<comment type="subcellular location">
    <subcellularLocation>
        <location evidence="1">Mitochondrion</location>
    </subcellularLocation>
</comment>
<dbReference type="GO" id="GO:0009451">
    <property type="term" value="P:RNA modification"/>
    <property type="evidence" value="ECO:0007669"/>
    <property type="project" value="InterPro"/>
</dbReference>
<evidence type="ECO:0000256" key="1">
    <source>
        <dbReference type="ARBA" id="ARBA00004173"/>
    </source>
</evidence>
<dbReference type="KEGG" id="nnu:104593962"/>
<dbReference type="InterPro" id="IPR032867">
    <property type="entry name" value="DYW_dom"/>
</dbReference>
<proteinExistence type="predicted"/>
<organism evidence="6 7">
    <name type="scientific">Nelumbo nucifera</name>
    <name type="common">Sacred lotus</name>
    <dbReference type="NCBI Taxonomy" id="4432"/>
    <lineage>
        <taxon>Eukaryota</taxon>
        <taxon>Viridiplantae</taxon>
        <taxon>Streptophyta</taxon>
        <taxon>Embryophyta</taxon>
        <taxon>Tracheophyta</taxon>
        <taxon>Spermatophyta</taxon>
        <taxon>Magnoliopsida</taxon>
        <taxon>Proteales</taxon>
        <taxon>Nelumbonaceae</taxon>
        <taxon>Nelumbo</taxon>
    </lineage>
</organism>
<reference evidence="7" key="1">
    <citation type="submission" date="2025-08" db="UniProtKB">
        <authorList>
            <consortium name="RefSeq"/>
        </authorList>
    </citation>
    <scope>IDENTIFICATION</scope>
</reference>
<dbReference type="InterPro" id="IPR002885">
    <property type="entry name" value="PPR_rpt"/>
</dbReference>
<feature type="compositionally biased region" description="Polar residues" evidence="5">
    <location>
        <begin position="214"/>
        <end position="244"/>
    </location>
</feature>
<dbReference type="GO" id="GO:0005739">
    <property type="term" value="C:mitochondrion"/>
    <property type="evidence" value="ECO:0007669"/>
    <property type="project" value="UniProtKB-SubCell"/>
</dbReference>
<keyword evidence="3" id="KW-0809">Transit peptide</keyword>
<dbReference type="Proteomes" id="UP000189703">
    <property type="component" value="Unplaced"/>
</dbReference>
<dbReference type="Gene3D" id="1.25.40.10">
    <property type="entry name" value="Tetratricopeptide repeat domain"/>
    <property type="match status" value="2"/>
</dbReference>